<dbReference type="InterPro" id="IPR000086">
    <property type="entry name" value="NUDIX_hydrolase_dom"/>
</dbReference>
<evidence type="ECO:0000313" key="5">
    <source>
        <dbReference type="Proteomes" id="UP000431401"/>
    </source>
</evidence>
<dbReference type="Pfam" id="PF00293">
    <property type="entry name" value="NUDIX"/>
    <property type="match status" value="1"/>
</dbReference>
<dbReference type="InterPro" id="IPR015797">
    <property type="entry name" value="NUDIX_hydrolase-like_dom_sf"/>
</dbReference>
<dbReference type="SUPFAM" id="SSF55811">
    <property type="entry name" value="Nudix"/>
    <property type="match status" value="1"/>
</dbReference>
<dbReference type="GO" id="GO:0019693">
    <property type="term" value="P:ribose phosphate metabolic process"/>
    <property type="evidence" value="ECO:0007669"/>
    <property type="project" value="TreeGrafter"/>
</dbReference>
<protein>
    <submittedName>
        <fullName evidence="4">Methanol dehydrogenase activator</fullName>
        <ecNumber evidence="4">3.-.-.-</ecNumber>
    </submittedName>
</protein>
<name>A0A7K0DN70_9NOCA</name>
<dbReference type="GO" id="GO:0006753">
    <property type="term" value="P:nucleoside phosphate metabolic process"/>
    <property type="evidence" value="ECO:0007669"/>
    <property type="project" value="TreeGrafter"/>
</dbReference>
<organism evidence="4 5">
    <name type="scientific">Nocardia aurantia</name>
    <dbReference type="NCBI Taxonomy" id="2585199"/>
    <lineage>
        <taxon>Bacteria</taxon>
        <taxon>Bacillati</taxon>
        <taxon>Actinomycetota</taxon>
        <taxon>Actinomycetes</taxon>
        <taxon>Mycobacteriales</taxon>
        <taxon>Nocardiaceae</taxon>
        <taxon>Nocardia</taxon>
    </lineage>
</organism>
<feature type="domain" description="Nudix hydrolase" evidence="3">
    <location>
        <begin position="35"/>
        <end position="166"/>
    </location>
</feature>
<evidence type="ECO:0000256" key="1">
    <source>
        <dbReference type="ARBA" id="ARBA00001946"/>
    </source>
</evidence>
<keyword evidence="2 4" id="KW-0378">Hydrolase</keyword>
<dbReference type="AlphaFoldDB" id="A0A7K0DN70"/>
<dbReference type="Proteomes" id="UP000431401">
    <property type="component" value="Unassembled WGS sequence"/>
</dbReference>
<dbReference type="GO" id="GO:0016787">
    <property type="term" value="F:hydrolase activity"/>
    <property type="evidence" value="ECO:0007669"/>
    <property type="project" value="UniProtKB-KW"/>
</dbReference>
<gene>
    <name evidence="4" type="primary">act</name>
    <name evidence="4" type="ORF">NRB56_27190</name>
</gene>
<dbReference type="EMBL" id="WEGI01000005">
    <property type="protein sequence ID" value="MQY27137.1"/>
    <property type="molecule type" value="Genomic_DNA"/>
</dbReference>
<dbReference type="PANTHER" id="PTHR11839:SF18">
    <property type="entry name" value="NUDIX HYDROLASE DOMAIN-CONTAINING PROTEIN"/>
    <property type="match status" value="1"/>
</dbReference>
<evidence type="ECO:0000259" key="3">
    <source>
        <dbReference type="PROSITE" id="PS51462"/>
    </source>
</evidence>
<dbReference type="RefSeq" id="WP_319942956.1">
    <property type="nucleotide sequence ID" value="NZ_WEGI01000005.1"/>
</dbReference>
<proteinExistence type="predicted"/>
<evidence type="ECO:0000313" key="4">
    <source>
        <dbReference type="EMBL" id="MQY27137.1"/>
    </source>
</evidence>
<dbReference type="Gene3D" id="3.90.79.10">
    <property type="entry name" value="Nucleoside Triphosphate Pyrophosphohydrolase"/>
    <property type="match status" value="1"/>
</dbReference>
<dbReference type="CDD" id="cd24161">
    <property type="entry name" value="NUDIX_ADPRase_Ndx2"/>
    <property type="match status" value="1"/>
</dbReference>
<comment type="caution">
    <text evidence="4">The sequence shown here is derived from an EMBL/GenBank/DDBJ whole genome shotgun (WGS) entry which is preliminary data.</text>
</comment>
<comment type="cofactor">
    <cofactor evidence="1">
        <name>Mg(2+)</name>
        <dbReference type="ChEBI" id="CHEBI:18420"/>
    </cofactor>
</comment>
<keyword evidence="5" id="KW-1185">Reference proteome</keyword>
<reference evidence="4 5" key="1">
    <citation type="submission" date="2019-10" db="EMBL/GenBank/DDBJ databases">
        <title>Nocardia macrotermitis sp. nov. and Nocardia aurantia sp. nov., isolated from the gut of fungus growing-termite Macrotermes natalensis.</title>
        <authorList>
            <person name="Benndorf R."/>
            <person name="Schwitalla J."/>
            <person name="Martin K."/>
            <person name="De Beer W."/>
            <person name="Kaster A.-K."/>
            <person name="Vollmers J."/>
            <person name="Poulsen M."/>
            <person name="Beemelmanns C."/>
        </authorList>
    </citation>
    <scope>NUCLEOTIDE SEQUENCE [LARGE SCALE GENOMIC DNA]</scope>
    <source>
        <strain evidence="4 5">RB56</strain>
    </source>
</reference>
<evidence type="ECO:0000256" key="2">
    <source>
        <dbReference type="ARBA" id="ARBA00022801"/>
    </source>
</evidence>
<dbReference type="EC" id="3.-.-.-" evidence="4"/>
<dbReference type="GO" id="GO:0005829">
    <property type="term" value="C:cytosol"/>
    <property type="evidence" value="ECO:0007669"/>
    <property type="project" value="TreeGrafter"/>
</dbReference>
<sequence length="176" mass="20067">MEQLDSRHIYRNPWIEVREDSIRRSDGSTGIYGVVRRADFALVVPLEGGRLHLVEQYRYPVRQRCWEFPAGTLPGHENGDPIELARRELREETGLRAGTLTYLGRLDAAPATLDQRGSVYLATDLTAGEPEREPEEQDMRAAWFERSEVETMIRDGVITDAHTVAAYTLLLLSERN</sequence>
<dbReference type="PANTHER" id="PTHR11839">
    <property type="entry name" value="UDP/ADP-SUGAR PYROPHOSPHATASE"/>
    <property type="match status" value="1"/>
</dbReference>
<accession>A0A7K0DN70</accession>
<dbReference type="PROSITE" id="PS51462">
    <property type="entry name" value="NUDIX"/>
    <property type="match status" value="1"/>
</dbReference>